<dbReference type="KEGG" id="xyk:GT347_07280"/>
<evidence type="ECO:0000259" key="6">
    <source>
        <dbReference type="PROSITE" id="PS50932"/>
    </source>
</evidence>
<dbReference type="Pfam" id="PF00356">
    <property type="entry name" value="LacI"/>
    <property type="match status" value="1"/>
</dbReference>
<keyword evidence="3" id="KW-0238">DNA-binding</keyword>
<dbReference type="InterPro" id="IPR000843">
    <property type="entry name" value="HTH_LacI"/>
</dbReference>
<keyword evidence="1" id="KW-0678">Repressor</keyword>
<dbReference type="InterPro" id="IPR014710">
    <property type="entry name" value="RmlC-like_jellyroll"/>
</dbReference>
<dbReference type="CDD" id="cd01392">
    <property type="entry name" value="HTH_LacI"/>
    <property type="match status" value="1"/>
</dbReference>
<dbReference type="Proteomes" id="UP000464787">
    <property type="component" value="Chromosome"/>
</dbReference>
<evidence type="ECO:0000256" key="2">
    <source>
        <dbReference type="ARBA" id="ARBA00023015"/>
    </source>
</evidence>
<dbReference type="GO" id="GO:0003700">
    <property type="term" value="F:DNA-binding transcription factor activity"/>
    <property type="evidence" value="ECO:0007669"/>
    <property type="project" value="TreeGrafter"/>
</dbReference>
<dbReference type="Gene3D" id="2.60.120.10">
    <property type="entry name" value="Jelly Rolls"/>
    <property type="match status" value="1"/>
</dbReference>
<sequence>MTTDSRKSRRPAKLDDVARLAQVAKSTVSRVLGGEKTLAIRPETRQRVLDAIAALGYRPDARARGLRTKRSLTIGLVVPEIDNFAFTTIIQGAQRAALARGYTLLIAFTETAHPDRALYRRLVHDNQVDGLLVTTIRNPELNADLEALDIPLVLVNRELGPGKRAVIVDYRAGAQAAVMALIRLGHRRIGYLSGPLQNNYPGERRLAGVTEAHAVAGLRFDPSLMRECDYSRAGAAEAASRLFELPDGPPTALCAANTVIAAGILAAAAARGLSVPRDLSLVALLDAPTAEMLTPTVSAVQFPFFALGQTAADDLIDAIEDARAIQPTKVLPPTGLVVRESMGPCNAGPPRIAVRALPLEPWKNGAGVLQHIAAGRFGPAESTRDPSAREGFDWQLSLATLEKDAPFSHFPDIDRISVLAAPGPVVLTGPEAVLHFDRPGDIHRYAGEGPLACSLPAGETRFFNIALARGRATARVAAHRSAGRMAPEAAPVRLVFAAQGGCALVLQAAGGMPATRLQLAAGDAIRLDGETRAIDLLPDTADTCVVDVRLFDPATASSPACEAAGPAHLGGAPTSSETR</sequence>
<evidence type="ECO:0000256" key="5">
    <source>
        <dbReference type="SAM" id="MobiDB-lite"/>
    </source>
</evidence>
<dbReference type="AlphaFoldDB" id="A0A857J1P1"/>
<dbReference type="InterPro" id="IPR011051">
    <property type="entry name" value="RmlC_Cupin_sf"/>
</dbReference>
<dbReference type="PROSITE" id="PS50932">
    <property type="entry name" value="HTH_LACI_2"/>
    <property type="match status" value="1"/>
</dbReference>
<protein>
    <submittedName>
        <fullName evidence="7">Substrate-binding domain-containing protein</fullName>
    </submittedName>
</protein>
<dbReference type="Pfam" id="PF05962">
    <property type="entry name" value="HutD"/>
    <property type="match status" value="1"/>
</dbReference>
<dbReference type="RefSeq" id="WP_160551327.1">
    <property type="nucleotide sequence ID" value="NZ_CP047650.1"/>
</dbReference>
<evidence type="ECO:0000313" key="7">
    <source>
        <dbReference type="EMBL" id="QHI97810.1"/>
    </source>
</evidence>
<evidence type="ECO:0000256" key="3">
    <source>
        <dbReference type="ARBA" id="ARBA00023125"/>
    </source>
</evidence>
<evidence type="ECO:0000256" key="1">
    <source>
        <dbReference type="ARBA" id="ARBA00022491"/>
    </source>
</evidence>
<dbReference type="InterPro" id="IPR028082">
    <property type="entry name" value="Peripla_BP_I"/>
</dbReference>
<proteinExistence type="predicted"/>
<dbReference type="PANTHER" id="PTHR30146:SF148">
    <property type="entry name" value="HTH-TYPE TRANSCRIPTIONAL REPRESSOR PURR-RELATED"/>
    <property type="match status" value="1"/>
</dbReference>
<dbReference type="Gene3D" id="1.10.260.40">
    <property type="entry name" value="lambda repressor-like DNA-binding domains"/>
    <property type="match status" value="1"/>
</dbReference>
<keyword evidence="2" id="KW-0805">Transcription regulation</keyword>
<dbReference type="Pfam" id="PF13377">
    <property type="entry name" value="Peripla_BP_3"/>
    <property type="match status" value="1"/>
</dbReference>
<dbReference type="GO" id="GO:0000976">
    <property type="term" value="F:transcription cis-regulatory region binding"/>
    <property type="evidence" value="ECO:0007669"/>
    <property type="project" value="TreeGrafter"/>
</dbReference>
<dbReference type="SUPFAM" id="SSF53822">
    <property type="entry name" value="Periplasmic binding protein-like I"/>
    <property type="match status" value="1"/>
</dbReference>
<evidence type="ECO:0000256" key="4">
    <source>
        <dbReference type="ARBA" id="ARBA00023163"/>
    </source>
</evidence>
<gene>
    <name evidence="7" type="ORF">GT347_07280</name>
</gene>
<feature type="domain" description="HTH lacI-type" evidence="6">
    <location>
        <begin position="12"/>
        <end position="68"/>
    </location>
</feature>
<dbReference type="SMART" id="SM00354">
    <property type="entry name" value="HTH_LACI"/>
    <property type="match status" value="1"/>
</dbReference>
<dbReference type="SUPFAM" id="SSF47413">
    <property type="entry name" value="lambda repressor-like DNA-binding domains"/>
    <property type="match status" value="1"/>
</dbReference>
<organism evidence="7 8">
    <name type="scientific">Xylophilus rhododendri</name>
    <dbReference type="NCBI Taxonomy" id="2697032"/>
    <lineage>
        <taxon>Bacteria</taxon>
        <taxon>Pseudomonadati</taxon>
        <taxon>Pseudomonadota</taxon>
        <taxon>Betaproteobacteria</taxon>
        <taxon>Burkholderiales</taxon>
        <taxon>Xylophilus</taxon>
    </lineage>
</organism>
<dbReference type="CDD" id="cd06267">
    <property type="entry name" value="PBP1_LacI_sugar_binding-like"/>
    <property type="match status" value="1"/>
</dbReference>
<evidence type="ECO:0000313" key="8">
    <source>
        <dbReference type="Proteomes" id="UP000464787"/>
    </source>
</evidence>
<dbReference type="Gene3D" id="3.40.50.2300">
    <property type="match status" value="2"/>
</dbReference>
<name>A0A857J1P1_9BURK</name>
<dbReference type="InterPro" id="IPR010982">
    <property type="entry name" value="Lambda_DNA-bd_dom_sf"/>
</dbReference>
<accession>A0A857J1P1</accession>
<dbReference type="EMBL" id="CP047650">
    <property type="protein sequence ID" value="QHI97810.1"/>
    <property type="molecule type" value="Genomic_DNA"/>
</dbReference>
<reference evidence="7 8" key="1">
    <citation type="submission" date="2020-01" db="EMBL/GenBank/DDBJ databases">
        <title>Genome sequencing of strain KACC 21265.</title>
        <authorList>
            <person name="Heo J."/>
            <person name="Kim S.-J."/>
            <person name="Kim J.-S."/>
            <person name="Hong S.-B."/>
            <person name="Kwon S.-W."/>
        </authorList>
    </citation>
    <scope>NUCLEOTIDE SEQUENCE [LARGE SCALE GENOMIC DNA]</scope>
    <source>
        <strain evidence="7 8">KACC 21265</strain>
    </source>
</reference>
<dbReference type="InterPro" id="IPR046335">
    <property type="entry name" value="LacI/GalR-like_sensor"/>
</dbReference>
<dbReference type="InterPro" id="IPR010282">
    <property type="entry name" value="Uncharacterised_HutD/Ves"/>
</dbReference>
<dbReference type="PANTHER" id="PTHR30146">
    <property type="entry name" value="LACI-RELATED TRANSCRIPTIONAL REPRESSOR"/>
    <property type="match status" value="1"/>
</dbReference>
<dbReference type="SUPFAM" id="SSF51182">
    <property type="entry name" value="RmlC-like cupins"/>
    <property type="match status" value="1"/>
</dbReference>
<feature type="region of interest" description="Disordered" evidence="5">
    <location>
        <begin position="558"/>
        <end position="579"/>
    </location>
</feature>
<keyword evidence="8" id="KW-1185">Reference proteome</keyword>
<keyword evidence="4" id="KW-0804">Transcription</keyword>